<keyword evidence="3" id="KW-1185">Reference proteome</keyword>
<dbReference type="CDD" id="cd04332">
    <property type="entry name" value="YbaK_like"/>
    <property type="match status" value="1"/>
</dbReference>
<dbReference type="Pfam" id="PF04073">
    <property type="entry name" value="tRNA_edit"/>
    <property type="match status" value="1"/>
</dbReference>
<dbReference type="EMBL" id="FNFD01000020">
    <property type="protein sequence ID" value="SDL41064.1"/>
    <property type="molecule type" value="Genomic_DNA"/>
</dbReference>
<dbReference type="STRING" id="137658.SAMN05216186_12048"/>
<dbReference type="InterPro" id="IPR036754">
    <property type="entry name" value="YbaK/aa-tRNA-synt-asso_dom_sf"/>
</dbReference>
<dbReference type="Proteomes" id="UP000198706">
    <property type="component" value="Unassembled WGS sequence"/>
</dbReference>
<organism evidence="2 3">
    <name type="scientific">Pseudomonas indica</name>
    <dbReference type="NCBI Taxonomy" id="137658"/>
    <lineage>
        <taxon>Bacteria</taxon>
        <taxon>Pseudomonadati</taxon>
        <taxon>Pseudomonadota</taxon>
        <taxon>Gammaproteobacteria</taxon>
        <taxon>Pseudomonadales</taxon>
        <taxon>Pseudomonadaceae</taxon>
        <taxon>Pseudomonas</taxon>
    </lineage>
</organism>
<reference evidence="2 3" key="1">
    <citation type="submission" date="2016-10" db="EMBL/GenBank/DDBJ databases">
        <authorList>
            <person name="de Groot N.N."/>
        </authorList>
    </citation>
    <scope>NUCLEOTIDE SEQUENCE [LARGE SCALE GENOMIC DNA]</scope>
    <source>
        <strain evidence="2 3">JCM 21544</strain>
    </source>
</reference>
<feature type="domain" description="YbaK/aminoacyl-tRNA synthetase-associated" evidence="1">
    <location>
        <begin position="49"/>
        <end position="147"/>
    </location>
</feature>
<proteinExistence type="predicted"/>
<accession>A0A1G9JV86</accession>
<name>A0A1G9JV86_9PSED</name>
<dbReference type="GO" id="GO:0002161">
    <property type="term" value="F:aminoacyl-tRNA deacylase activity"/>
    <property type="evidence" value="ECO:0007669"/>
    <property type="project" value="InterPro"/>
</dbReference>
<dbReference type="AlphaFoldDB" id="A0A1G9JV86"/>
<dbReference type="SUPFAM" id="SSF55826">
    <property type="entry name" value="YbaK/ProRS associated domain"/>
    <property type="match status" value="1"/>
</dbReference>
<evidence type="ECO:0000259" key="1">
    <source>
        <dbReference type="Pfam" id="PF04073"/>
    </source>
</evidence>
<gene>
    <name evidence="2" type="ORF">SAMN05216186_12048</name>
</gene>
<dbReference type="RefSeq" id="WP_084335577.1">
    <property type="nucleotide sequence ID" value="NZ_FNFD01000020.1"/>
</dbReference>
<evidence type="ECO:0000313" key="3">
    <source>
        <dbReference type="Proteomes" id="UP000198706"/>
    </source>
</evidence>
<sequence length="173" mass="18838">MSLAALRARNLALLTEHRVPFREVEHEAVLDYPTAHAVRQRFGLRGVESKSLFLRLKSGGYAMLVTLEDARADWAQLKALLGARPSVASDDELTALTGCVPQCACPLGHAAGIALVFDRAILDHDYLLYSPGPPERTLEVPTAGLSRLLPSLPNRVLYYRSCVPTIGAHAAIR</sequence>
<evidence type="ECO:0000313" key="2">
    <source>
        <dbReference type="EMBL" id="SDL41064.1"/>
    </source>
</evidence>
<protein>
    <submittedName>
        <fullName evidence="2">Ala-tRNA(Pro) deacylase</fullName>
    </submittedName>
</protein>
<dbReference type="Gene3D" id="3.90.960.10">
    <property type="entry name" value="YbaK/aminoacyl-tRNA synthetase-associated domain"/>
    <property type="match status" value="1"/>
</dbReference>
<dbReference type="InterPro" id="IPR007214">
    <property type="entry name" value="YbaK/aa-tRNA-synth-assoc-dom"/>
</dbReference>